<dbReference type="AlphaFoldDB" id="A0A067R4G6"/>
<organism evidence="1 2">
    <name type="scientific">Zootermopsis nevadensis</name>
    <name type="common">Dampwood termite</name>
    <dbReference type="NCBI Taxonomy" id="136037"/>
    <lineage>
        <taxon>Eukaryota</taxon>
        <taxon>Metazoa</taxon>
        <taxon>Ecdysozoa</taxon>
        <taxon>Arthropoda</taxon>
        <taxon>Hexapoda</taxon>
        <taxon>Insecta</taxon>
        <taxon>Pterygota</taxon>
        <taxon>Neoptera</taxon>
        <taxon>Polyneoptera</taxon>
        <taxon>Dictyoptera</taxon>
        <taxon>Blattodea</taxon>
        <taxon>Blattoidea</taxon>
        <taxon>Termitoidae</taxon>
        <taxon>Termopsidae</taxon>
        <taxon>Zootermopsis</taxon>
    </lineage>
</organism>
<reference evidence="1 2" key="1">
    <citation type="journal article" date="2014" name="Nat. Commun.">
        <title>Molecular traces of alternative social organization in a termite genome.</title>
        <authorList>
            <person name="Terrapon N."/>
            <person name="Li C."/>
            <person name="Robertson H.M."/>
            <person name="Ji L."/>
            <person name="Meng X."/>
            <person name="Booth W."/>
            <person name="Chen Z."/>
            <person name="Childers C.P."/>
            <person name="Glastad K.M."/>
            <person name="Gokhale K."/>
            <person name="Gowin J."/>
            <person name="Gronenberg W."/>
            <person name="Hermansen R.A."/>
            <person name="Hu H."/>
            <person name="Hunt B.G."/>
            <person name="Huylmans A.K."/>
            <person name="Khalil S.M."/>
            <person name="Mitchell R.D."/>
            <person name="Munoz-Torres M.C."/>
            <person name="Mustard J.A."/>
            <person name="Pan H."/>
            <person name="Reese J.T."/>
            <person name="Scharf M.E."/>
            <person name="Sun F."/>
            <person name="Vogel H."/>
            <person name="Xiao J."/>
            <person name="Yang W."/>
            <person name="Yang Z."/>
            <person name="Yang Z."/>
            <person name="Zhou J."/>
            <person name="Zhu J."/>
            <person name="Brent C.S."/>
            <person name="Elsik C.G."/>
            <person name="Goodisman M.A."/>
            <person name="Liberles D.A."/>
            <person name="Roe R.M."/>
            <person name="Vargo E.L."/>
            <person name="Vilcinskas A."/>
            <person name="Wang J."/>
            <person name="Bornberg-Bauer E."/>
            <person name="Korb J."/>
            <person name="Zhang G."/>
            <person name="Liebig J."/>
        </authorList>
    </citation>
    <scope>NUCLEOTIDE SEQUENCE [LARGE SCALE GENOMIC DNA]</scope>
    <source>
        <tissue evidence="1">Whole organism</tissue>
    </source>
</reference>
<name>A0A067R4G6_ZOONE</name>
<accession>A0A067R4G6</accession>
<evidence type="ECO:0000313" key="2">
    <source>
        <dbReference type="Proteomes" id="UP000027135"/>
    </source>
</evidence>
<evidence type="ECO:0000313" key="1">
    <source>
        <dbReference type="EMBL" id="KDR17089.1"/>
    </source>
</evidence>
<gene>
    <name evidence="1" type="ORF">L798_08771</name>
</gene>
<dbReference type="EMBL" id="KK852756">
    <property type="protein sequence ID" value="KDR17089.1"/>
    <property type="molecule type" value="Genomic_DNA"/>
</dbReference>
<dbReference type="InParanoid" id="A0A067R4G6"/>
<dbReference type="Proteomes" id="UP000027135">
    <property type="component" value="Unassembled WGS sequence"/>
</dbReference>
<protein>
    <submittedName>
        <fullName evidence="1">Uncharacterized protein</fullName>
    </submittedName>
</protein>
<keyword evidence="2" id="KW-1185">Reference proteome</keyword>
<proteinExistence type="predicted"/>
<sequence length="120" mass="13448">MMLPYILQCNICLSHEPIQHAVLLLGATPRIQHPDVYTPGGSVDQRWEDWHKNVSSGRLVHYVILFYYGSSATASYPPHAKCKILHAPCRPEVGLNSSFFSCSILPLLSQMSLYDFNSLG</sequence>